<sequence length="815" mass="90367">MDAQLHPGDSHGWSRLRSRDSRIHYGERFQRYLNGNAGVFSRVFPIYEPVDSCRYSVRRMLRQPKATSALARTAGDGLHVDFYPEGGNFVSGVPTRIAFQARTEAGRTLNVAGALMRGGDSIGCFKTDYAGRGMFSATADADSADLLVSGFELKLAYGGRDYRFPLPKARRRGYSLAVFPSAKGLRISVVRNARTEGMVLGLSVTCRGQTGYAGVVDLRSSLGKVLSVDTALLRTGVNVVTLYTSAGRVVAQRMAFVNKHDMAGCRLRVALRGDSAGVLPYAPVTLDCTVAPVGGRGLPDSLTFSLAVTDADSREATYATGNVLTYLLLSSEIKGFVPHPAYYFEADDAEHRSALDLLMMVQGWTRYDFELMMSGDSLCPMPMAERSLVFRGRVLDDGGWRDRTLWKPVGGKKLWVFSEMVLSPDSIFGGECRVGSDGLFTLSFPPFFGSGRLSLALNRDSAGGDKGDIAGHNYPKRRNRRPGHLLGRHVEPLNQWSPLPKDYGYYETAALADPWDENIFGRAFMATTGRPGKYVAYDSLSGSYVMAGIDKVRRRRWTNFLDARPVCVADIDDLMAWLSGIFGDIQPFRWNQYRGLGGLECRSVNSNSFSAPFYSGLYELLYIFGLDGTHRAFVNGLSPDRGYRAVVGSAGNLPEGYRFFPHDENFRLLRIYADNDNRRLAYSPGRFGERVSAYRRIRLPEHGSSMPKENDHPVTSIFDFITDGRYADGSSLPEFMGYRINFAGFNRPVEFYCPDYSHAPLPEHTDCRRTVYWNPNVVVGRDRRATLHFHNNGFSRRLAVSAEGITPAGTMVVGE</sequence>
<organism evidence="1 2">
    <name type="scientific">Marseilla massiliensis</name>
    <dbReference type="NCBI Taxonomy" id="1841864"/>
    <lineage>
        <taxon>Bacteria</taxon>
        <taxon>Pseudomonadati</taxon>
        <taxon>Bacteroidota</taxon>
        <taxon>Bacteroidia</taxon>
        <taxon>Bacteroidales</taxon>
        <taxon>Prevotellaceae</taxon>
        <taxon>Marseilla</taxon>
    </lineage>
</organism>
<dbReference type="Proteomes" id="UP000764045">
    <property type="component" value="Unassembled WGS sequence"/>
</dbReference>
<name>A0A939B573_9BACT</name>
<proteinExistence type="predicted"/>
<reference evidence="1 2" key="1">
    <citation type="journal article" date="2021" name="Sci. Rep.">
        <title>The distribution of antibiotic resistance genes in chicken gut microbiota commensals.</title>
        <authorList>
            <person name="Juricova H."/>
            <person name="Matiasovicova J."/>
            <person name="Kubasova T."/>
            <person name="Cejkova D."/>
            <person name="Rychlik I."/>
        </authorList>
    </citation>
    <scope>NUCLEOTIDE SEQUENCE [LARGE SCALE GENOMIC DNA]</scope>
    <source>
        <strain evidence="1 2">An819</strain>
    </source>
</reference>
<protein>
    <submittedName>
        <fullName evidence="1">Uncharacterized protein</fullName>
    </submittedName>
</protein>
<evidence type="ECO:0000313" key="1">
    <source>
        <dbReference type="EMBL" id="MBM6661767.1"/>
    </source>
</evidence>
<comment type="caution">
    <text evidence="1">The sequence shown here is derived from an EMBL/GenBank/DDBJ whole genome shotgun (WGS) entry which is preliminary data.</text>
</comment>
<keyword evidence="2" id="KW-1185">Reference proteome</keyword>
<gene>
    <name evidence="1" type="ORF">H6B30_08415</name>
</gene>
<evidence type="ECO:0000313" key="2">
    <source>
        <dbReference type="Proteomes" id="UP000764045"/>
    </source>
</evidence>
<dbReference type="AlphaFoldDB" id="A0A939B573"/>
<dbReference type="EMBL" id="JACJJL010000012">
    <property type="protein sequence ID" value="MBM6661767.1"/>
    <property type="molecule type" value="Genomic_DNA"/>
</dbReference>
<accession>A0A939B573</accession>